<sequence length="76" mass="8791">MRTSPHRCWQTANEAQEERELDPRNFNNVRATSCREIATMNAWRDGNDVAFRLLETPPLEISSEKKANIKACTKEL</sequence>
<evidence type="ECO:0000256" key="1">
    <source>
        <dbReference type="SAM" id="MobiDB-lite"/>
    </source>
</evidence>
<reference evidence="2 3" key="1">
    <citation type="submission" date="2019-05" db="EMBL/GenBank/DDBJ databases">
        <title>Another draft genome of Portunus trituberculatus and its Hox gene families provides insights of decapod evolution.</title>
        <authorList>
            <person name="Jeong J.-H."/>
            <person name="Song I."/>
            <person name="Kim S."/>
            <person name="Choi T."/>
            <person name="Kim D."/>
            <person name="Ryu S."/>
            <person name="Kim W."/>
        </authorList>
    </citation>
    <scope>NUCLEOTIDE SEQUENCE [LARGE SCALE GENOMIC DNA]</scope>
    <source>
        <tissue evidence="2">Muscle</tissue>
    </source>
</reference>
<organism evidence="2 3">
    <name type="scientific">Portunus trituberculatus</name>
    <name type="common">Swimming crab</name>
    <name type="synonym">Neptunus trituberculatus</name>
    <dbReference type="NCBI Taxonomy" id="210409"/>
    <lineage>
        <taxon>Eukaryota</taxon>
        <taxon>Metazoa</taxon>
        <taxon>Ecdysozoa</taxon>
        <taxon>Arthropoda</taxon>
        <taxon>Crustacea</taxon>
        <taxon>Multicrustacea</taxon>
        <taxon>Malacostraca</taxon>
        <taxon>Eumalacostraca</taxon>
        <taxon>Eucarida</taxon>
        <taxon>Decapoda</taxon>
        <taxon>Pleocyemata</taxon>
        <taxon>Brachyura</taxon>
        <taxon>Eubrachyura</taxon>
        <taxon>Portunoidea</taxon>
        <taxon>Portunidae</taxon>
        <taxon>Portuninae</taxon>
        <taxon>Portunus</taxon>
    </lineage>
</organism>
<dbReference type="Proteomes" id="UP000324222">
    <property type="component" value="Unassembled WGS sequence"/>
</dbReference>
<comment type="caution">
    <text evidence="2">The sequence shown here is derived from an EMBL/GenBank/DDBJ whole genome shotgun (WGS) entry which is preliminary data.</text>
</comment>
<keyword evidence="3" id="KW-1185">Reference proteome</keyword>
<protein>
    <submittedName>
        <fullName evidence="2">Uncharacterized protein</fullName>
    </submittedName>
</protein>
<proteinExistence type="predicted"/>
<evidence type="ECO:0000313" key="2">
    <source>
        <dbReference type="EMBL" id="MPC13437.1"/>
    </source>
</evidence>
<dbReference type="AlphaFoldDB" id="A0A5B7CUF0"/>
<feature type="region of interest" description="Disordered" evidence="1">
    <location>
        <begin position="1"/>
        <end position="20"/>
    </location>
</feature>
<gene>
    <name evidence="2" type="ORF">E2C01_006172</name>
</gene>
<dbReference type="EMBL" id="VSRR010000281">
    <property type="protein sequence ID" value="MPC13437.1"/>
    <property type="molecule type" value="Genomic_DNA"/>
</dbReference>
<evidence type="ECO:0000313" key="3">
    <source>
        <dbReference type="Proteomes" id="UP000324222"/>
    </source>
</evidence>
<name>A0A5B7CUF0_PORTR</name>
<accession>A0A5B7CUF0</accession>